<evidence type="ECO:0000259" key="4">
    <source>
        <dbReference type="SMART" id="SM00922"/>
    </source>
</evidence>
<comment type="cofactor">
    <cofactor evidence="1">
        <name>Mg(2+)</name>
        <dbReference type="ChEBI" id="CHEBI:18420"/>
    </cofactor>
</comment>
<dbReference type="Gene3D" id="3.20.20.120">
    <property type="entry name" value="Enolase-like C-terminal domain"/>
    <property type="match status" value="1"/>
</dbReference>
<keyword evidence="3" id="KW-0460">Magnesium</keyword>
<dbReference type="InterPro" id="IPR029017">
    <property type="entry name" value="Enolase-like_N"/>
</dbReference>
<dbReference type="InterPro" id="IPR013342">
    <property type="entry name" value="Mandelate_racemase_C"/>
</dbReference>
<reference evidence="5 6" key="1">
    <citation type="submission" date="2017-05" db="EMBL/GenBank/DDBJ databases">
        <authorList>
            <person name="Varghese N."/>
            <person name="Submissions S."/>
        </authorList>
    </citation>
    <scope>NUCLEOTIDE SEQUENCE [LARGE SCALE GENOMIC DNA]</scope>
    <source>
        <strain evidence="5 6">DSM 21342</strain>
    </source>
</reference>
<dbReference type="GO" id="GO:0016052">
    <property type="term" value="P:carbohydrate catabolic process"/>
    <property type="evidence" value="ECO:0007669"/>
    <property type="project" value="TreeGrafter"/>
</dbReference>
<dbReference type="PANTHER" id="PTHR13794">
    <property type="entry name" value="ENOLASE SUPERFAMILY, MANDELATE RACEMASE"/>
    <property type="match status" value="1"/>
</dbReference>
<evidence type="ECO:0000313" key="5">
    <source>
        <dbReference type="EMBL" id="SMO71833.1"/>
    </source>
</evidence>
<dbReference type="SFLD" id="SFLDS00001">
    <property type="entry name" value="Enolase"/>
    <property type="match status" value="1"/>
</dbReference>
<protein>
    <submittedName>
        <fullName evidence="5">L-alanine-DL-glutamate epimerase</fullName>
    </submittedName>
</protein>
<dbReference type="SUPFAM" id="SSF51604">
    <property type="entry name" value="Enolase C-terminal domain-like"/>
    <property type="match status" value="1"/>
</dbReference>
<dbReference type="InterPro" id="IPR036849">
    <property type="entry name" value="Enolase-like_C_sf"/>
</dbReference>
<dbReference type="Gene3D" id="3.30.390.10">
    <property type="entry name" value="Enolase-like, N-terminal domain"/>
    <property type="match status" value="1"/>
</dbReference>
<proteinExistence type="predicted"/>
<gene>
    <name evidence="5" type="ORF">SAMN06265350_10751</name>
</gene>
<accession>A0A521DJB1</accession>
<dbReference type="AlphaFoldDB" id="A0A521DJB1"/>
<organism evidence="5 6">
    <name type="scientific">Solitalea koreensis</name>
    <dbReference type="NCBI Taxonomy" id="543615"/>
    <lineage>
        <taxon>Bacteria</taxon>
        <taxon>Pseudomonadati</taxon>
        <taxon>Bacteroidota</taxon>
        <taxon>Sphingobacteriia</taxon>
        <taxon>Sphingobacteriales</taxon>
        <taxon>Sphingobacteriaceae</taxon>
        <taxon>Solitalea</taxon>
    </lineage>
</organism>
<name>A0A521DJB1_9SPHI</name>
<dbReference type="OrthoDB" id="9796450at2"/>
<evidence type="ECO:0000313" key="6">
    <source>
        <dbReference type="Proteomes" id="UP000315971"/>
    </source>
</evidence>
<dbReference type="Proteomes" id="UP000315971">
    <property type="component" value="Unassembled WGS sequence"/>
</dbReference>
<dbReference type="GO" id="GO:0016836">
    <property type="term" value="F:hydro-lyase activity"/>
    <property type="evidence" value="ECO:0007669"/>
    <property type="project" value="TreeGrafter"/>
</dbReference>
<evidence type="ECO:0000256" key="1">
    <source>
        <dbReference type="ARBA" id="ARBA00001946"/>
    </source>
</evidence>
<dbReference type="SMART" id="SM00922">
    <property type="entry name" value="MR_MLE"/>
    <property type="match status" value="1"/>
</dbReference>
<keyword evidence="6" id="KW-1185">Reference proteome</keyword>
<evidence type="ECO:0000256" key="3">
    <source>
        <dbReference type="ARBA" id="ARBA00022842"/>
    </source>
</evidence>
<feature type="domain" description="Mandelate racemase/muconate lactonizing enzyme C-terminal" evidence="4">
    <location>
        <begin position="151"/>
        <end position="251"/>
    </location>
</feature>
<dbReference type="RefSeq" id="WP_142604243.1">
    <property type="nucleotide sequence ID" value="NZ_FXSZ01000007.1"/>
</dbReference>
<evidence type="ECO:0000256" key="2">
    <source>
        <dbReference type="ARBA" id="ARBA00022723"/>
    </source>
</evidence>
<dbReference type="InterPro" id="IPR029065">
    <property type="entry name" value="Enolase_C-like"/>
</dbReference>
<dbReference type="SUPFAM" id="SSF54826">
    <property type="entry name" value="Enolase N-terminal domain-like"/>
    <property type="match status" value="1"/>
</dbReference>
<dbReference type="EMBL" id="FXSZ01000007">
    <property type="protein sequence ID" value="SMO71833.1"/>
    <property type="molecule type" value="Genomic_DNA"/>
</dbReference>
<sequence>MNRIDNEVFNITGVQIRVLNPVPAVFPFQDSTMGPFPTFGLSVITIEDEDGNVGEAPVYNSYNNILETCLLPILLHSRNVSYSLLYYRLYWSIRNEGFRGPASALLGQIDLALHDLAARRAKLPLHRYLSTKATRDAIKVYGSGGGTNYSLKELEAEVTYFMKAGVDCYKMKVGKDFGQKMQEDVMRVKFVRSLLGDKVRLAVDANQIWTREQALHFLDLTASENIAWFEEPVHSADYEQIEKLCNSTTVKISYGESERTSLMFPTLVNMGVKHLQPIPNQIAGVKEWMEVKELALASQVDFSSGGYSLYTASLMAVAPEHCRVEYLHSIMFGLEKYFMVRPELKNGYFVLPDIEGLPIRIDWDYWSAANKVVRSQAWSRNNVKEYLPIVSM</sequence>
<dbReference type="Pfam" id="PF13378">
    <property type="entry name" value="MR_MLE_C"/>
    <property type="match status" value="1"/>
</dbReference>
<keyword evidence="2" id="KW-0479">Metal-binding</keyword>
<dbReference type="PANTHER" id="PTHR13794:SF58">
    <property type="entry name" value="MITOCHONDRIAL ENOLASE SUPERFAMILY MEMBER 1"/>
    <property type="match status" value="1"/>
</dbReference>
<dbReference type="InterPro" id="IPR046945">
    <property type="entry name" value="RHMD-like"/>
</dbReference>
<dbReference type="GO" id="GO:0016854">
    <property type="term" value="F:racemase and epimerase activity"/>
    <property type="evidence" value="ECO:0007669"/>
    <property type="project" value="UniProtKB-ARBA"/>
</dbReference>
<dbReference type="GO" id="GO:0000287">
    <property type="term" value="F:magnesium ion binding"/>
    <property type="evidence" value="ECO:0007669"/>
    <property type="project" value="TreeGrafter"/>
</dbReference>